<keyword evidence="2" id="KW-0808">Transferase</keyword>
<dbReference type="InterPro" id="IPR000182">
    <property type="entry name" value="GNAT_dom"/>
</dbReference>
<dbReference type="PROSITE" id="PS51186">
    <property type="entry name" value="GNAT"/>
    <property type="match status" value="1"/>
</dbReference>
<protein>
    <submittedName>
        <fullName evidence="2">Acetyltransferase (GNAT) domain</fullName>
    </submittedName>
</protein>
<reference evidence="3" key="1">
    <citation type="submission" date="2015-08" db="EMBL/GenBank/DDBJ databases">
        <authorList>
            <person name="Varghese N."/>
        </authorList>
    </citation>
    <scope>NUCLEOTIDE SEQUENCE [LARGE SCALE GENOMIC DNA]</scope>
    <source>
        <strain evidence="3">DSM 23407</strain>
    </source>
</reference>
<evidence type="ECO:0000313" key="2">
    <source>
        <dbReference type="EMBL" id="CUA94805.1"/>
    </source>
</evidence>
<dbReference type="InterPro" id="IPR016181">
    <property type="entry name" value="Acyl_CoA_acyltransferase"/>
</dbReference>
<dbReference type="GO" id="GO:0016747">
    <property type="term" value="F:acyltransferase activity, transferring groups other than amino-acyl groups"/>
    <property type="evidence" value="ECO:0007669"/>
    <property type="project" value="InterPro"/>
</dbReference>
<accession>A0A0K6HV75</accession>
<dbReference type="RefSeq" id="WP_055455099.1">
    <property type="nucleotide sequence ID" value="NZ_CYHE01000003.1"/>
</dbReference>
<dbReference type="Gene3D" id="3.40.630.30">
    <property type="match status" value="1"/>
</dbReference>
<name>A0A0K6HV75_9HYPH</name>
<organism evidence="2 3">
    <name type="scientific">Pannonibacter indicus</name>
    <dbReference type="NCBI Taxonomy" id="466044"/>
    <lineage>
        <taxon>Bacteria</taxon>
        <taxon>Pseudomonadati</taxon>
        <taxon>Pseudomonadota</taxon>
        <taxon>Alphaproteobacteria</taxon>
        <taxon>Hyphomicrobiales</taxon>
        <taxon>Stappiaceae</taxon>
        <taxon>Pannonibacter</taxon>
    </lineage>
</organism>
<feature type="domain" description="N-acetyltransferase" evidence="1">
    <location>
        <begin position="7"/>
        <end position="158"/>
    </location>
</feature>
<keyword evidence="3" id="KW-1185">Reference proteome</keyword>
<proteinExistence type="predicted"/>
<evidence type="ECO:0000259" key="1">
    <source>
        <dbReference type="PROSITE" id="PS51186"/>
    </source>
</evidence>
<dbReference type="EMBL" id="CYHE01000003">
    <property type="protein sequence ID" value="CUA94805.1"/>
    <property type="molecule type" value="Genomic_DNA"/>
</dbReference>
<evidence type="ECO:0000313" key="3">
    <source>
        <dbReference type="Proteomes" id="UP000183900"/>
    </source>
</evidence>
<dbReference type="Proteomes" id="UP000183900">
    <property type="component" value="Unassembled WGS sequence"/>
</dbReference>
<dbReference type="AlphaFoldDB" id="A0A0K6HV75"/>
<sequence>MRRPGGFSLMLGTAVTAPRIVELAGRMRGETGLPMTRAQESALRMLMVDANLGRAWLANFRDQPAGYAVAFFRHSVEMAGRLALFGEFYIAPEARGRGLGRRLLRGACADLADFGIRHFQAAAPQNSVAAGLILSEGFGRSPLAVYERQIGEEDDLAP</sequence>
<gene>
    <name evidence="2" type="ORF">Ga0061067_103315</name>
</gene>
<dbReference type="Pfam" id="PF00583">
    <property type="entry name" value="Acetyltransf_1"/>
    <property type="match status" value="1"/>
</dbReference>
<dbReference type="OrthoDB" id="7850427at2"/>
<dbReference type="SUPFAM" id="SSF55729">
    <property type="entry name" value="Acyl-CoA N-acyltransferases (Nat)"/>
    <property type="match status" value="1"/>
</dbReference>